<keyword evidence="2" id="KW-1185">Reference proteome</keyword>
<reference evidence="2" key="1">
    <citation type="submission" date="2018-02" db="EMBL/GenBank/DDBJ databases">
        <authorList>
            <person name="Seth-Smith MB H."/>
            <person name="Seth-Smith H."/>
        </authorList>
    </citation>
    <scope>NUCLEOTIDE SEQUENCE [LARGE SCALE GENOMIC DNA]</scope>
</reference>
<dbReference type="EMBL" id="LR130759">
    <property type="protein sequence ID" value="VDM89619.1"/>
    <property type="molecule type" value="Genomic_DNA"/>
</dbReference>
<evidence type="ECO:0000313" key="2">
    <source>
        <dbReference type="Proteomes" id="UP000269998"/>
    </source>
</evidence>
<protein>
    <submittedName>
        <fullName evidence="1">Uncharacterized protein</fullName>
    </submittedName>
</protein>
<sequence length="202" mass="23279">MTCPYVEETWERIEQANNAVDRFPDWTIAERDQMEALADDLNKQLLETEPSRDELLRGIGKSEAPHWQHIFEVDQRAKALGWKRISNTSCPRPLVGKRCKGTLCWCGGMRSGEHGPFGELNDHGATWFDVRRNRQFVLWEPYGARAEYLAELINVAEQEGLQVLHSKRGNCRHPIVKRANLARMRGIESHWLFTRIRQSAGG</sequence>
<organism evidence="1 2">
    <name type="scientific">Mycobacterium basiliense</name>
    <dbReference type="NCBI Taxonomy" id="2094119"/>
    <lineage>
        <taxon>Bacteria</taxon>
        <taxon>Bacillati</taxon>
        <taxon>Actinomycetota</taxon>
        <taxon>Actinomycetes</taxon>
        <taxon>Mycobacteriales</taxon>
        <taxon>Mycobacteriaceae</taxon>
        <taxon>Mycobacterium</taxon>
    </lineage>
</organism>
<name>A0A3S4CXB5_9MYCO</name>
<proteinExistence type="predicted"/>
<dbReference type="RefSeq" id="WP_232021874.1">
    <property type="nucleotide sequence ID" value="NZ_CBCSKE010000018.1"/>
</dbReference>
<dbReference type="KEGG" id="mbai:MB901379_03197"/>
<accession>A0A3S4CXB5</accession>
<gene>
    <name evidence="1" type="ORF">MB901379_03197</name>
</gene>
<dbReference type="AlphaFoldDB" id="A0A3S4CXB5"/>
<dbReference type="Proteomes" id="UP000269998">
    <property type="component" value="Chromosome"/>
</dbReference>
<evidence type="ECO:0000313" key="1">
    <source>
        <dbReference type="EMBL" id="VDM89619.1"/>
    </source>
</evidence>